<sequence length="19" mass="2270">MKGNVLANIPSYYMKLRRD</sequence>
<name>A0A2P2PH95_RHIMU</name>
<protein>
    <submittedName>
        <fullName evidence="1">Uncharacterized protein</fullName>
    </submittedName>
</protein>
<dbReference type="EMBL" id="GGEC01073674">
    <property type="protein sequence ID" value="MBX54158.1"/>
    <property type="molecule type" value="Transcribed_RNA"/>
</dbReference>
<proteinExistence type="predicted"/>
<accession>A0A2P2PH95</accession>
<dbReference type="AlphaFoldDB" id="A0A2P2PH95"/>
<organism evidence="1">
    <name type="scientific">Rhizophora mucronata</name>
    <name type="common">Asiatic mangrove</name>
    <dbReference type="NCBI Taxonomy" id="61149"/>
    <lineage>
        <taxon>Eukaryota</taxon>
        <taxon>Viridiplantae</taxon>
        <taxon>Streptophyta</taxon>
        <taxon>Embryophyta</taxon>
        <taxon>Tracheophyta</taxon>
        <taxon>Spermatophyta</taxon>
        <taxon>Magnoliopsida</taxon>
        <taxon>eudicotyledons</taxon>
        <taxon>Gunneridae</taxon>
        <taxon>Pentapetalae</taxon>
        <taxon>rosids</taxon>
        <taxon>fabids</taxon>
        <taxon>Malpighiales</taxon>
        <taxon>Rhizophoraceae</taxon>
        <taxon>Rhizophora</taxon>
    </lineage>
</organism>
<reference evidence="1" key="1">
    <citation type="submission" date="2018-02" db="EMBL/GenBank/DDBJ databases">
        <title>Rhizophora mucronata_Transcriptome.</title>
        <authorList>
            <person name="Meera S.P."/>
            <person name="Sreeshan A."/>
            <person name="Augustine A."/>
        </authorList>
    </citation>
    <scope>NUCLEOTIDE SEQUENCE</scope>
    <source>
        <tissue evidence="1">Leaf</tissue>
    </source>
</reference>
<evidence type="ECO:0000313" key="1">
    <source>
        <dbReference type="EMBL" id="MBX54158.1"/>
    </source>
</evidence>